<proteinExistence type="predicted"/>
<dbReference type="GeneID" id="94337348"/>
<dbReference type="AlphaFoldDB" id="A0AAD9PIM0"/>
<gene>
    <name evidence="3" type="ORF">BdWA1_003051</name>
</gene>
<dbReference type="KEGG" id="bdw:94337348"/>
<evidence type="ECO:0000313" key="3">
    <source>
        <dbReference type="EMBL" id="KAK2195375.1"/>
    </source>
</evidence>
<keyword evidence="2" id="KW-0812">Transmembrane</keyword>
<feature type="compositionally biased region" description="Polar residues" evidence="1">
    <location>
        <begin position="212"/>
        <end position="227"/>
    </location>
</feature>
<feature type="compositionally biased region" description="Polar residues" evidence="1">
    <location>
        <begin position="266"/>
        <end position="276"/>
    </location>
</feature>
<sequence>MSPSSGSHEDVYFLYTFDKGPGLGLIYQIDKFKFNENDFNFECDKAFIYGTPANIIVYACKEGDTFKPWLLQLVEYNYKSSGKTNLNYFFKPNEAGVWKNHEFGKLISSSGSFERKKDDLVEIQLGSTFKEFKSSGPSEAYYYEFIQSGNSLEILPTELASYLSGSDKIHKNDSNEHSVTSFTGGRENHILEIIFKGMETGKNGGKQEKSVTYRSSTGDTFTLTKTGESTAPLESAFGSSCRDKLGGEALGLSPAGGDGMEKNGKKTNSASEASQKSTKERTGSTGSKDSGSSSSSSNISGIVCGTVLGFSTVIGAGIYIYKRIG</sequence>
<evidence type="ECO:0000256" key="2">
    <source>
        <dbReference type="SAM" id="Phobius"/>
    </source>
</evidence>
<keyword evidence="4" id="KW-1185">Reference proteome</keyword>
<keyword evidence="2" id="KW-0472">Membrane</keyword>
<accession>A0AAD9PIM0</accession>
<keyword evidence="2" id="KW-1133">Transmembrane helix</keyword>
<dbReference type="EMBL" id="JALLKP010000004">
    <property type="protein sequence ID" value="KAK2195375.1"/>
    <property type="molecule type" value="Genomic_DNA"/>
</dbReference>
<reference evidence="3" key="1">
    <citation type="journal article" date="2023" name="Nat. Microbiol.">
        <title>Babesia duncani multi-omics identifies virulence factors and drug targets.</title>
        <authorList>
            <person name="Singh P."/>
            <person name="Lonardi S."/>
            <person name="Liang Q."/>
            <person name="Vydyam P."/>
            <person name="Khabirova E."/>
            <person name="Fang T."/>
            <person name="Gihaz S."/>
            <person name="Thekkiniath J."/>
            <person name="Munshi M."/>
            <person name="Abel S."/>
            <person name="Ciampossin L."/>
            <person name="Batugedara G."/>
            <person name="Gupta M."/>
            <person name="Lu X.M."/>
            <person name="Lenz T."/>
            <person name="Chakravarty S."/>
            <person name="Cornillot E."/>
            <person name="Hu Y."/>
            <person name="Ma W."/>
            <person name="Gonzalez L.M."/>
            <person name="Sanchez S."/>
            <person name="Estrada K."/>
            <person name="Sanchez-Flores A."/>
            <person name="Montero E."/>
            <person name="Harb O.S."/>
            <person name="Le Roch K.G."/>
            <person name="Mamoun C.B."/>
        </authorList>
    </citation>
    <scope>NUCLEOTIDE SEQUENCE</scope>
    <source>
        <strain evidence="3">WA1</strain>
    </source>
</reference>
<dbReference type="Proteomes" id="UP001214638">
    <property type="component" value="Unassembled WGS sequence"/>
</dbReference>
<feature type="region of interest" description="Disordered" evidence="1">
    <location>
        <begin position="201"/>
        <end position="227"/>
    </location>
</feature>
<evidence type="ECO:0000256" key="1">
    <source>
        <dbReference type="SAM" id="MobiDB-lite"/>
    </source>
</evidence>
<name>A0AAD9PIM0_9APIC</name>
<feature type="compositionally biased region" description="Low complexity" evidence="1">
    <location>
        <begin position="283"/>
        <end position="298"/>
    </location>
</feature>
<feature type="region of interest" description="Disordered" evidence="1">
    <location>
        <begin position="248"/>
        <end position="298"/>
    </location>
</feature>
<evidence type="ECO:0000313" key="4">
    <source>
        <dbReference type="Proteomes" id="UP001214638"/>
    </source>
</evidence>
<comment type="caution">
    <text evidence="3">The sequence shown here is derived from an EMBL/GenBank/DDBJ whole genome shotgun (WGS) entry which is preliminary data.</text>
</comment>
<organism evidence="3 4">
    <name type="scientific">Babesia duncani</name>
    <dbReference type="NCBI Taxonomy" id="323732"/>
    <lineage>
        <taxon>Eukaryota</taxon>
        <taxon>Sar</taxon>
        <taxon>Alveolata</taxon>
        <taxon>Apicomplexa</taxon>
        <taxon>Aconoidasida</taxon>
        <taxon>Piroplasmida</taxon>
        <taxon>Babesiidae</taxon>
        <taxon>Babesia</taxon>
    </lineage>
</organism>
<protein>
    <submittedName>
        <fullName evidence="3">Uncharacterized protein</fullName>
    </submittedName>
</protein>
<feature type="transmembrane region" description="Helical" evidence="2">
    <location>
        <begin position="299"/>
        <end position="321"/>
    </location>
</feature>
<dbReference type="RefSeq" id="XP_067802218.1">
    <property type="nucleotide sequence ID" value="XM_067948067.1"/>
</dbReference>